<dbReference type="WBParaSite" id="Pan_g15278.t1">
    <property type="protein sequence ID" value="Pan_g15278.t1"/>
    <property type="gene ID" value="Pan_g15278"/>
</dbReference>
<keyword evidence="1" id="KW-0472">Membrane</keyword>
<dbReference type="InterPro" id="IPR019426">
    <property type="entry name" value="7TM_GPCR_serpentine_rcpt_Srv"/>
</dbReference>
<feature type="transmembrane region" description="Helical" evidence="1">
    <location>
        <begin position="6"/>
        <end position="30"/>
    </location>
</feature>
<feature type="transmembrane region" description="Helical" evidence="1">
    <location>
        <begin position="251"/>
        <end position="279"/>
    </location>
</feature>
<dbReference type="InterPro" id="IPR051119">
    <property type="entry name" value="Nematode_SR-like"/>
</dbReference>
<feature type="transmembrane region" description="Helical" evidence="1">
    <location>
        <begin position="221"/>
        <end position="245"/>
    </location>
</feature>
<keyword evidence="2" id="KW-1185">Reference proteome</keyword>
<protein>
    <submittedName>
        <fullName evidence="3">Serpentine receptor class gamma</fullName>
    </submittedName>
</protein>
<feature type="transmembrane region" description="Helical" evidence="1">
    <location>
        <begin position="173"/>
        <end position="195"/>
    </location>
</feature>
<keyword evidence="1" id="KW-1133">Transmembrane helix</keyword>
<dbReference type="PANTHER" id="PTHR31627:SF42">
    <property type="entry name" value="G_PROTEIN_RECEP_F1_2 DOMAIN-CONTAINING PROTEIN-RELATED"/>
    <property type="match status" value="1"/>
</dbReference>
<evidence type="ECO:0000313" key="2">
    <source>
        <dbReference type="Proteomes" id="UP000492821"/>
    </source>
</evidence>
<dbReference type="AlphaFoldDB" id="A0A7E4V111"/>
<dbReference type="Proteomes" id="UP000492821">
    <property type="component" value="Unassembled WGS sequence"/>
</dbReference>
<feature type="transmembrane region" description="Helical" evidence="1">
    <location>
        <begin position="126"/>
        <end position="153"/>
    </location>
</feature>
<evidence type="ECO:0000256" key="1">
    <source>
        <dbReference type="SAM" id="Phobius"/>
    </source>
</evidence>
<feature type="transmembrane region" description="Helical" evidence="1">
    <location>
        <begin position="42"/>
        <end position="66"/>
    </location>
</feature>
<dbReference type="PANTHER" id="PTHR31627">
    <property type="entry name" value="SERPENTINE RECEPTOR CLASS GAMMA-RELATED"/>
    <property type="match status" value="1"/>
</dbReference>
<feature type="transmembrane region" description="Helical" evidence="1">
    <location>
        <begin position="86"/>
        <end position="105"/>
    </location>
</feature>
<keyword evidence="1" id="KW-0812">Transmembrane</keyword>
<proteinExistence type="predicted"/>
<sequence length="292" mass="33787">MVATVTLIFTVVSTPFWFFQASVLIFLFYCRYRGVGTYSTTFFLLFTMLSIIDSISQITTFLGMRIHAFFDFVHPFYLSSPVYSSVLYLCSAYFLYTQCILHLFIAINRIWNVYSILHSPSYKFVYLGNVIITLSPCFAVLLLIPRFFYVAMYFKNADGSLSLKYTDTMIQRYQSTVATSLIFVTAVPTFIIQLITVKKYQTFFEGHQVSMSKKHLQEYRLLCQAMVVIVVQLIFCAMQCTVYISTVTNNLALFTLIIGYYPYFGDFLNLTGPVALIVVSRKFRTDYTHKFT</sequence>
<reference evidence="2" key="1">
    <citation type="journal article" date="2013" name="Genetics">
        <title>The draft genome and transcriptome of Panagrellus redivivus are shaped by the harsh demands of a free-living lifestyle.</title>
        <authorList>
            <person name="Srinivasan J."/>
            <person name="Dillman A.R."/>
            <person name="Macchietto M.G."/>
            <person name="Heikkinen L."/>
            <person name="Lakso M."/>
            <person name="Fracchia K.M."/>
            <person name="Antoshechkin I."/>
            <person name="Mortazavi A."/>
            <person name="Wong G."/>
            <person name="Sternberg P.W."/>
        </authorList>
    </citation>
    <scope>NUCLEOTIDE SEQUENCE [LARGE SCALE GENOMIC DNA]</scope>
    <source>
        <strain evidence="2">MT8872</strain>
    </source>
</reference>
<name>A0A7E4V111_PANRE</name>
<evidence type="ECO:0000313" key="3">
    <source>
        <dbReference type="WBParaSite" id="Pan_g15278.t1"/>
    </source>
</evidence>
<accession>A0A7E4V111</accession>
<dbReference type="Pfam" id="PF10323">
    <property type="entry name" value="7TM_GPCR_Srv"/>
    <property type="match status" value="1"/>
</dbReference>
<reference evidence="3" key="2">
    <citation type="submission" date="2020-10" db="UniProtKB">
        <authorList>
            <consortium name="WormBaseParasite"/>
        </authorList>
    </citation>
    <scope>IDENTIFICATION</scope>
</reference>
<organism evidence="2 3">
    <name type="scientific">Panagrellus redivivus</name>
    <name type="common">Microworm</name>
    <dbReference type="NCBI Taxonomy" id="6233"/>
    <lineage>
        <taxon>Eukaryota</taxon>
        <taxon>Metazoa</taxon>
        <taxon>Ecdysozoa</taxon>
        <taxon>Nematoda</taxon>
        <taxon>Chromadorea</taxon>
        <taxon>Rhabditida</taxon>
        <taxon>Tylenchina</taxon>
        <taxon>Panagrolaimomorpha</taxon>
        <taxon>Panagrolaimoidea</taxon>
        <taxon>Panagrolaimidae</taxon>
        <taxon>Panagrellus</taxon>
    </lineage>
</organism>